<organism evidence="1 2">
    <name type="scientific">Pediococcus pentosaceus</name>
    <dbReference type="NCBI Taxonomy" id="1255"/>
    <lineage>
        <taxon>Bacteria</taxon>
        <taxon>Bacillati</taxon>
        <taxon>Bacillota</taxon>
        <taxon>Bacilli</taxon>
        <taxon>Lactobacillales</taxon>
        <taxon>Lactobacillaceae</taxon>
        <taxon>Pediococcus</taxon>
    </lineage>
</organism>
<accession>A0ABD7X9I8</accession>
<proteinExistence type="predicted"/>
<dbReference type="Proteomes" id="UP001214131">
    <property type="component" value="Plasmid unnamed3"/>
</dbReference>
<dbReference type="SUPFAM" id="SSF103084">
    <property type="entry name" value="Holliday junction resolvase RusA"/>
    <property type="match status" value="1"/>
</dbReference>
<dbReference type="InterPro" id="IPR036614">
    <property type="entry name" value="RusA-like_sf"/>
</dbReference>
<protein>
    <recommendedName>
        <fullName evidence="3">Holliday junction resolvase</fullName>
    </recommendedName>
</protein>
<sequence>MRNVKLVIPGELMTLNQYVNKQRTNRFVANGAKQKFTNIVRNEVLRNKKENPKFRIPFPSKIKIIWYRKNKRSDPDNIAFAKKFILDGIMKAGELDNDNWANVLGFEDHFRIDKNNPRTEVEFVESEKEGS</sequence>
<name>A0ABD7X9I8_PEDPE</name>
<gene>
    <name evidence="1" type="ORF">PWB86_09820</name>
</gene>
<dbReference type="EMBL" id="CP118742">
    <property type="protein sequence ID" value="WEA58296.1"/>
    <property type="molecule type" value="Genomic_DNA"/>
</dbReference>
<dbReference type="Gene3D" id="3.30.1330.70">
    <property type="entry name" value="Holliday junction resolvase RusA"/>
    <property type="match status" value="1"/>
</dbReference>
<evidence type="ECO:0000313" key="1">
    <source>
        <dbReference type="EMBL" id="WEA58296.1"/>
    </source>
</evidence>
<evidence type="ECO:0008006" key="3">
    <source>
        <dbReference type="Google" id="ProtNLM"/>
    </source>
</evidence>
<keyword evidence="1" id="KW-0614">Plasmid</keyword>
<geneLocation type="plasmid" evidence="1 2">
    <name>unnamed3</name>
</geneLocation>
<reference evidence="1 2" key="1">
    <citation type="submission" date="2023-02" db="EMBL/GenBank/DDBJ databases">
        <title>Comparative genomics and fermentation flavor characterization of five lactic acid bacteria reveal flavor biosynthesis metabolic pathways in fermented muskmelon puree.</title>
        <authorList>
            <person name="Yuan L."/>
            <person name="Li M."/>
            <person name="Xu X."/>
            <person name="Lao F."/>
            <person name="Wu J."/>
        </authorList>
    </citation>
    <scope>NUCLEOTIDE SEQUENCE [LARGE SCALE GENOMIC DNA]</scope>
    <source>
        <strain evidence="1 2">Ca-4</strain>
        <plasmid evidence="1 2">unnamed3</plasmid>
    </source>
</reference>
<dbReference type="RefSeq" id="WP_275000743.1">
    <property type="nucleotide sequence ID" value="NZ_CP118742.1"/>
</dbReference>
<evidence type="ECO:0000313" key="2">
    <source>
        <dbReference type="Proteomes" id="UP001214131"/>
    </source>
</evidence>
<dbReference type="AlphaFoldDB" id="A0ABD7X9I8"/>